<dbReference type="SUPFAM" id="SSF50494">
    <property type="entry name" value="Trypsin-like serine proteases"/>
    <property type="match status" value="1"/>
</dbReference>
<evidence type="ECO:0000256" key="6">
    <source>
        <dbReference type="ARBA" id="ARBA00022825"/>
    </source>
</evidence>
<dbReference type="PROSITE" id="PS00135">
    <property type="entry name" value="TRYPSIN_SER"/>
    <property type="match status" value="1"/>
</dbReference>
<keyword evidence="12" id="KW-1185">Reference proteome</keyword>
<dbReference type="OrthoDB" id="8440449at2759"/>
<keyword evidence="7" id="KW-1015">Disulfide bond</keyword>
<accession>A0A5N4B4W5</accession>
<dbReference type="Pfam" id="PF00089">
    <property type="entry name" value="Trypsin"/>
    <property type="match status" value="1"/>
</dbReference>
<comment type="caution">
    <text evidence="11">The sequence shown here is derived from an EMBL/GenBank/DDBJ whole genome shotgun (WGS) entry which is preliminary data.</text>
</comment>
<dbReference type="GO" id="GO:0016485">
    <property type="term" value="P:protein processing"/>
    <property type="evidence" value="ECO:0007669"/>
    <property type="project" value="UniProtKB-ARBA"/>
</dbReference>
<feature type="chain" id="PRO_5024434657" description="Peptidase S1 domain-containing protein" evidence="9">
    <location>
        <begin position="17"/>
        <end position="247"/>
    </location>
</feature>
<keyword evidence="3" id="KW-0964">Secreted</keyword>
<reference evidence="11 12" key="1">
    <citation type="journal article" date="2018" name="Elife">
        <title>Firefly genomes illuminate parallel origins of bioluminescence in beetles.</title>
        <authorList>
            <person name="Fallon T.R."/>
            <person name="Lower S.E."/>
            <person name="Chang C.H."/>
            <person name="Bessho-Uehara M."/>
            <person name="Martin G.J."/>
            <person name="Bewick A.J."/>
            <person name="Behringer M."/>
            <person name="Debat H.J."/>
            <person name="Wong I."/>
            <person name="Day J.C."/>
            <person name="Suvorov A."/>
            <person name="Silva C.J."/>
            <person name="Stanger-Hall K.F."/>
            <person name="Hall D.W."/>
            <person name="Schmitz R.J."/>
            <person name="Nelson D.R."/>
            <person name="Lewis S.M."/>
            <person name="Shigenobu S."/>
            <person name="Bybee S.M."/>
            <person name="Larracuente A.M."/>
            <person name="Oba Y."/>
            <person name="Weng J.K."/>
        </authorList>
    </citation>
    <scope>NUCLEOTIDE SEQUENCE [LARGE SCALE GENOMIC DNA]</scope>
    <source>
        <strain evidence="11">1611_PpyrPB1</strain>
        <tissue evidence="11">Whole body</tissue>
    </source>
</reference>
<dbReference type="InterPro" id="IPR018114">
    <property type="entry name" value="TRYPSIN_HIS"/>
</dbReference>
<dbReference type="Proteomes" id="UP000327044">
    <property type="component" value="Unassembled WGS sequence"/>
</dbReference>
<comment type="subcellular location">
    <subcellularLocation>
        <location evidence="1">Secreted</location>
    </subcellularLocation>
</comment>
<name>A0A5N4B4W5_PHOPY</name>
<dbReference type="EMBL" id="VVIM01000001">
    <property type="protein sequence ID" value="KAB0804632.1"/>
    <property type="molecule type" value="Genomic_DNA"/>
</dbReference>
<dbReference type="PRINTS" id="PR00722">
    <property type="entry name" value="CHYMOTRYPSIN"/>
</dbReference>
<keyword evidence="6 8" id="KW-0720">Serine protease</keyword>
<dbReference type="InterPro" id="IPR050430">
    <property type="entry name" value="Peptidase_S1"/>
</dbReference>
<evidence type="ECO:0000259" key="10">
    <source>
        <dbReference type="PROSITE" id="PS50240"/>
    </source>
</evidence>
<dbReference type="CDD" id="cd00190">
    <property type="entry name" value="Tryp_SPc"/>
    <property type="match status" value="1"/>
</dbReference>
<dbReference type="InterPro" id="IPR043504">
    <property type="entry name" value="Peptidase_S1_PA_chymotrypsin"/>
</dbReference>
<evidence type="ECO:0000256" key="7">
    <source>
        <dbReference type="ARBA" id="ARBA00023157"/>
    </source>
</evidence>
<evidence type="ECO:0000256" key="2">
    <source>
        <dbReference type="ARBA" id="ARBA00007664"/>
    </source>
</evidence>
<dbReference type="GO" id="GO:0005576">
    <property type="term" value="C:extracellular region"/>
    <property type="evidence" value="ECO:0007669"/>
    <property type="project" value="UniProtKB-SubCell"/>
</dbReference>
<dbReference type="PROSITE" id="PS50240">
    <property type="entry name" value="TRYPSIN_DOM"/>
    <property type="match status" value="1"/>
</dbReference>
<evidence type="ECO:0000256" key="1">
    <source>
        <dbReference type="ARBA" id="ARBA00004613"/>
    </source>
</evidence>
<keyword evidence="4 8" id="KW-0645">Protease</keyword>
<feature type="signal peptide" evidence="9">
    <location>
        <begin position="1"/>
        <end position="16"/>
    </location>
</feature>
<dbReference type="PANTHER" id="PTHR24276:SF98">
    <property type="entry name" value="FI18310P1-RELATED"/>
    <property type="match status" value="1"/>
</dbReference>
<dbReference type="FunCoup" id="A0A5N4B4W5">
    <property type="interactions" value="1"/>
</dbReference>
<dbReference type="InterPro" id="IPR009003">
    <property type="entry name" value="Peptidase_S1_PA"/>
</dbReference>
<dbReference type="InParanoid" id="A0A5N4B4W5"/>
<evidence type="ECO:0000256" key="3">
    <source>
        <dbReference type="ARBA" id="ARBA00022525"/>
    </source>
</evidence>
<sequence length="247" mass="26484">MYKLATLIACISFVTAAPPKIVNGTDAKLGEIPYIVSLRFAGYHNCGGSIVSENHVLTAAHCVDDGKYTIQYGVLEISPGSTNSIDVDTIFKHEEYNPSQNHINDVAILKLASAIPIDNVNVKPVILPSQGETAPDGEWAVLAGWGASKTWGPVMKHLQRVDILVYSPDDCRAAHGNSVDERYHICAGVPEGWKGQCSGDSGGPFVAKGRQVGVVSWSVKPCAIVGYPGVLARVASYHDWIWSKVNA</sequence>
<evidence type="ECO:0000313" key="11">
    <source>
        <dbReference type="EMBL" id="KAB0804632.1"/>
    </source>
</evidence>
<gene>
    <name evidence="11" type="ORF">PPYR_01602</name>
</gene>
<proteinExistence type="inferred from homology"/>
<dbReference type="InterPro" id="IPR001314">
    <property type="entry name" value="Peptidase_S1A"/>
</dbReference>
<evidence type="ECO:0000256" key="4">
    <source>
        <dbReference type="ARBA" id="ARBA00022670"/>
    </source>
</evidence>
<dbReference type="Gene3D" id="2.40.10.10">
    <property type="entry name" value="Trypsin-like serine proteases"/>
    <property type="match status" value="1"/>
</dbReference>
<dbReference type="SMART" id="SM00020">
    <property type="entry name" value="Tryp_SPc"/>
    <property type="match status" value="1"/>
</dbReference>
<organism evidence="11 12">
    <name type="scientific">Photinus pyralis</name>
    <name type="common">Common eastern firefly</name>
    <name type="synonym">Lampyris pyralis</name>
    <dbReference type="NCBI Taxonomy" id="7054"/>
    <lineage>
        <taxon>Eukaryota</taxon>
        <taxon>Metazoa</taxon>
        <taxon>Ecdysozoa</taxon>
        <taxon>Arthropoda</taxon>
        <taxon>Hexapoda</taxon>
        <taxon>Insecta</taxon>
        <taxon>Pterygota</taxon>
        <taxon>Neoptera</taxon>
        <taxon>Endopterygota</taxon>
        <taxon>Coleoptera</taxon>
        <taxon>Polyphaga</taxon>
        <taxon>Elateriformia</taxon>
        <taxon>Elateroidea</taxon>
        <taxon>Lampyridae</taxon>
        <taxon>Lampyrinae</taxon>
        <taxon>Photinus</taxon>
    </lineage>
</organism>
<dbReference type="FunFam" id="2.40.10.10:FF:000047">
    <property type="entry name" value="Trypsin eta"/>
    <property type="match status" value="1"/>
</dbReference>
<comment type="similarity">
    <text evidence="2">Belongs to the peptidase S1 family.</text>
</comment>
<dbReference type="GO" id="GO:0004252">
    <property type="term" value="F:serine-type endopeptidase activity"/>
    <property type="evidence" value="ECO:0007669"/>
    <property type="project" value="InterPro"/>
</dbReference>
<evidence type="ECO:0000256" key="5">
    <source>
        <dbReference type="ARBA" id="ARBA00022801"/>
    </source>
</evidence>
<dbReference type="InterPro" id="IPR033116">
    <property type="entry name" value="TRYPSIN_SER"/>
</dbReference>
<dbReference type="InterPro" id="IPR001254">
    <property type="entry name" value="Trypsin_dom"/>
</dbReference>
<evidence type="ECO:0000256" key="9">
    <source>
        <dbReference type="SAM" id="SignalP"/>
    </source>
</evidence>
<dbReference type="PROSITE" id="PS00134">
    <property type="entry name" value="TRYPSIN_HIS"/>
    <property type="match status" value="1"/>
</dbReference>
<keyword evidence="9" id="KW-0732">Signal</keyword>
<dbReference type="AlphaFoldDB" id="A0A5N4B4W5"/>
<evidence type="ECO:0000313" key="12">
    <source>
        <dbReference type="Proteomes" id="UP000327044"/>
    </source>
</evidence>
<dbReference type="PANTHER" id="PTHR24276">
    <property type="entry name" value="POLYSERASE-RELATED"/>
    <property type="match status" value="1"/>
</dbReference>
<keyword evidence="5 8" id="KW-0378">Hydrolase</keyword>
<evidence type="ECO:0000256" key="8">
    <source>
        <dbReference type="RuleBase" id="RU363034"/>
    </source>
</evidence>
<protein>
    <recommendedName>
        <fullName evidence="10">Peptidase S1 domain-containing protein</fullName>
    </recommendedName>
</protein>
<feature type="domain" description="Peptidase S1" evidence="10">
    <location>
        <begin position="21"/>
        <end position="246"/>
    </location>
</feature>